<evidence type="ECO:0000259" key="2">
    <source>
        <dbReference type="Pfam" id="PF03781"/>
    </source>
</evidence>
<dbReference type="InterPro" id="IPR016187">
    <property type="entry name" value="CTDL_fold"/>
</dbReference>
<proteinExistence type="predicted"/>
<name>A0A2T6BXP0_9FLAO</name>
<dbReference type="PANTHER" id="PTHR23150">
    <property type="entry name" value="SULFATASE MODIFYING FACTOR 1, 2"/>
    <property type="match status" value="1"/>
</dbReference>
<evidence type="ECO:0000313" key="3">
    <source>
        <dbReference type="EMBL" id="PTX60849.1"/>
    </source>
</evidence>
<protein>
    <submittedName>
        <fullName evidence="3">Formylglycine-generating enzyme required for sulfatase activity</fullName>
    </submittedName>
</protein>
<dbReference type="PANTHER" id="PTHR23150:SF19">
    <property type="entry name" value="FORMYLGLYCINE-GENERATING ENZYME"/>
    <property type="match status" value="1"/>
</dbReference>
<organism evidence="3 4">
    <name type="scientific">Kordia periserrulae</name>
    <dbReference type="NCBI Taxonomy" id="701523"/>
    <lineage>
        <taxon>Bacteria</taxon>
        <taxon>Pseudomonadati</taxon>
        <taxon>Bacteroidota</taxon>
        <taxon>Flavobacteriia</taxon>
        <taxon>Flavobacteriales</taxon>
        <taxon>Flavobacteriaceae</taxon>
        <taxon>Kordia</taxon>
    </lineage>
</organism>
<dbReference type="Pfam" id="PF03781">
    <property type="entry name" value="FGE-sulfatase"/>
    <property type="match status" value="1"/>
</dbReference>
<feature type="domain" description="Sulfatase-modifying factor enzyme-like" evidence="2">
    <location>
        <begin position="232"/>
        <end position="498"/>
    </location>
</feature>
<dbReference type="EMBL" id="QBKT01000005">
    <property type="protein sequence ID" value="PTX60849.1"/>
    <property type="molecule type" value="Genomic_DNA"/>
</dbReference>
<gene>
    <name evidence="3" type="ORF">C8N46_1053</name>
</gene>
<sequence length="501" mass="54021">MYQILTIKIKVMKKITLFLLLICFAFSTSTKANNIQVSNISLENLNEVSNWVHVEFDLFWENSWRISSGPSNWDAAWVFIKYRVNNGAWTHGIVSQANSVAAAGSTLDVTSDGMGAFIYRAADGSGNVNFQNTQLRWNFGATDTNDIIDIQVFAIEMVYVPEGPFYLGGTTGSEANKFYAGGFSTSSSYQVASENAITIANTSGNLYYTATNASGGDLTGSLNASFPKGFGAFYCMKYEVTEAQWLGFFNSLTETQKINRDVTDIDHKNSDAVISRNTISWTGGSASATTSAPDRACSYLSPGDINAYMDWTGMRPMTELEYEKACRGPVLPKPGEFAWGSANIASNAYTLVNSGFSSERVSNPETNTGNAIYADTNGTISGPLRNGIFAASAVNNNREETGGTYYGIMEMSGNLYERCVSVGTAQGRNFTGVHGNGIISSTGNGTAVNWPNNTTGDGYSYRGGSWLNGADFIRVSDRFDGASVIGTGNNRLGFRAVRTAP</sequence>
<dbReference type="SUPFAM" id="SSF56436">
    <property type="entry name" value="C-type lectin-like"/>
    <property type="match status" value="1"/>
</dbReference>
<reference evidence="3 4" key="1">
    <citation type="submission" date="2018-04" db="EMBL/GenBank/DDBJ databases">
        <title>Genomic Encyclopedia of Archaeal and Bacterial Type Strains, Phase II (KMG-II): from individual species to whole genera.</title>
        <authorList>
            <person name="Goeker M."/>
        </authorList>
    </citation>
    <scope>NUCLEOTIDE SEQUENCE [LARGE SCALE GENOMIC DNA]</scope>
    <source>
        <strain evidence="3 4">DSM 25731</strain>
    </source>
</reference>
<dbReference type="AlphaFoldDB" id="A0A2T6BXP0"/>
<comment type="caution">
    <text evidence="3">The sequence shown here is derived from an EMBL/GenBank/DDBJ whole genome shotgun (WGS) entry which is preliminary data.</text>
</comment>
<dbReference type="InterPro" id="IPR005532">
    <property type="entry name" value="SUMF_dom"/>
</dbReference>
<feature type="chain" id="PRO_5015624047" evidence="1">
    <location>
        <begin position="33"/>
        <end position="501"/>
    </location>
</feature>
<keyword evidence="4" id="KW-1185">Reference proteome</keyword>
<evidence type="ECO:0000313" key="4">
    <source>
        <dbReference type="Proteomes" id="UP000244090"/>
    </source>
</evidence>
<dbReference type="Gene3D" id="3.90.1580.10">
    <property type="entry name" value="paralog of FGE (formylglycine-generating enzyme)"/>
    <property type="match status" value="1"/>
</dbReference>
<dbReference type="InterPro" id="IPR051043">
    <property type="entry name" value="Sulfatase_Mod_Factor_Kinase"/>
</dbReference>
<dbReference type="Proteomes" id="UP000244090">
    <property type="component" value="Unassembled WGS sequence"/>
</dbReference>
<dbReference type="GO" id="GO:0120147">
    <property type="term" value="F:formylglycine-generating oxidase activity"/>
    <property type="evidence" value="ECO:0007669"/>
    <property type="project" value="TreeGrafter"/>
</dbReference>
<feature type="signal peptide" evidence="1">
    <location>
        <begin position="1"/>
        <end position="32"/>
    </location>
</feature>
<dbReference type="InterPro" id="IPR042095">
    <property type="entry name" value="SUMF_sf"/>
</dbReference>
<accession>A0A2T6BXP0</accession>
<evidence type="ECO:0000256" key="1">
    <source>
        <dbReference type="SAM" id="SignalP"/>
    </source>
</evidence>
<keyword evidence="1" id="KW-0732">Signal</keyword>